<feature type="transmembrane region" description="Helical" evidence="1">
    <location>
        <begin position="12"/>
        <end position="35"/>
    </location>
</feature>
<reference evidence="3" key="1">
    <citation type="submission" date="2016-10" db="EMBL/GenBank/DDBJ databases">
        <authorList>
            <person name="Varghese N."/>
            <person name="Submissions S."/>
        </authorList>
    </citation>
    <scope>NUCLEOTIDE SEQUENCE [LARGE SCALE GENOMIC DNA]</scope>
    <source>
        <strain evidence="3">DSM 24767</strain>
    </source>
</reference>
<evidence type="ECO:0000256" key="1">
    <source>
        <dbReference type="SAM" id="Phobius"/>
    </source>
</evidence>
<feature type="transmembrane region" description="Helical" evidence="1">
    <location>
        <begin position="42"/>
        <end position="62"/>
    </location>
</feature>
<proteinExistence type="predicted"/>
<name>A0A1H1IBD3_NATTX</name>
<feature type="transmembrane region" description="Helical" evidence="1">
    <location>
        <begin position="107"/>
        <end position="127"/>
    </location>
</feature>
<keyword evidence="1" id="KW-1133">Transmembrane helix</keyword>
<gene>
    <name evidence="2" type="ORF">SAMN04489842_3391</name>
</gene>
<dbReference type="EMBL" id="FNLC01000004">
    <property type="protein sequence ID" value="SDR34962.1"/>
    <property type="molecule type" value="Genomic_DNA"/>
</dbReference>
<keyword evidence="1" id="KW-0472">Membrane</keyword>
<accession>A0A1H1IBD3</accession>
<protein>
    <submittedName>
        <fullName evidence="2">Uncharacterized protein</fullName>
    </submittedName>
</protein>
<keyword evidence="3" id="KW-1185">Reference proteome</keyword>
<feature type="transmembrane region" description="Helical" evidence="1">
    <location>
        <begin position="82"/>
        <end position="100"/>
    </location>
</feature>
<dbReference type="Proteomes" id="UP000198848">
    <property type="component" value="Unassembled WGS sequence"/>
</dbReference>
<evidence type="ECO:0000313" key="2">
    <source>
        <dbReference type="EMBL" id="SDR34962.1"/>
    </source>
</evidence>
<dbReference type="AlphaFoldDB" id="A0A1H1IBD3"/>
<sequence length="138" mass="15688">MDIDKDRLPRWGWLLVGLFVASMGAQFVNAFVFAPAGLAEEYWVITVITAMAPVLIYLGIWYDDDRQHYWEYPRERIVGDLAFVLMGAAVGSALALVAIIDFDIPRLLREVVSMGVGFLFSWALFWWRNPDLYGVGPK</sequence>
<evidence type="ECO:0000313" key="3">
    <source>
        <dbReference type="Proteomes" id="UP000198848"/>
    </source>
</evidence>
<organism evidence="2 3">
    <name type="scientific">Natronobacterium texcoconense</name>
    <dbReference type="NCBI Taxonomy" id="1095778"/>
    <lineage>
        <taxon>Archaea</taxon>
        <taxon>Methanobacteriati</taxon>
        <taxon>Methanobacteriota</taxon>
        <taxon>Stenosarchaea group</taxon>
        <taxon>Halobacteria</taxon>
        <taxon>Halobacteriales</taxon>
        <taxon>Natrialbaceae</taxon>
        <taxon>Natronobacterium</taxon>
    </lineage>
</organism>
<keyword evidence="1" id="KW-0812">Transmembrane</keyword>